<sequence length="258" mass="29837">MANIVESAGIVLSIRRYKERDYLVKIFLKDYGKLMFFVRGSKRPNQRLAAVIQPFTIAHFIVQLNSQGLSFIRDASQVEPLTHIQQDIFKNAYGTYICGLVDASMEDRIPAPGLYNQLAIGLELLDQGLDGQVIMNIFEVKLLYQFGVMPELRGCAICYRQDGRFDYSSRLHGLLCPEHFDRDDYRLQADPRAVHFIRQFAQLNIEKLRRISVSDEVKGEMQRVIDTIYEELVGVHLKSKTFIQQMQDWGQLLQEKND</sequence>
<dbReference type="GO" id="GO:0006302">
    <property type="term" value="P:double-strand break repair"/>
    <property type="evidence" value="ECO:0007669"/>
    <property type="project" value="TreeGrafter"/>
</dbReference>
<dbReference type="Pfam" id="PF11967">
    <property type="entry name" value="RecO_N"/>
    <property type="match status" value="1"/>
</dbReference>
<evidence type="ECO:0000256" key="1">
    <source>
        <dbReference type="ARBA" id="ARBA00007452"/>
    </source>
</evidence>
<comment type="similarity">
    <text evidence="1 7">Belongs to the RecO family.</text>
</comment>
<evidence type="ECO:0000256" key="4">
    <source>
        <dbReference type="ARBA" id="ARBA00023172"/>
    </source>
</evidence>
<organism evidence="9 10">
    <name type="scientific">Dolosigranulum pigrum</name>
    <dbReference type="NCBI Taxonomy" id="29394"/>
    <lineage>
        <taxon>Bacteria</taxon>
        <taxon>Bacillati</taxon>
        <taxon>Bacillota</taxon>
        <taxon>Bacilli</taxon>
        <taxon>Lactobacillales</taxon>
        <taxon>Carnobacteriaceae</taxon>
        <taxon>Dolosigranulum</taxon>
    </lineage>
</organism>
<dbReference type="PANTHER" id="PTHR33991">
    <property type="entry name" value="DNA REPAIR PROTEIN RECO"/>
    <property type="match status" value="1"/>
</dbReference>
<proteinExistence type="inferred from homology"/>
<dbReference type="GO" id="GO:0043590">
    <property type="term" value="C:bacterial nucleoid"/>
    <property type="evidence" value="ECO:0007669"/>
    <property type="project" value="TreeGrafter"/>
</dbReference>
<feature type="domain" description="DNA replication/recombination mediator RecO N-terminal" evidence="8">
    <location>
        <begin position="4"/>
        <end position="80"/>
    </location>
</feature>
<dbReference type="HAMAP" id="MF_00201">
    <property type="entry name" value="RecO"/>
    <property type="match status" value="1"/>
</dbReference>
<comment type="function">
    <text evidence="7">Involved in DNA repair and RecF pathway recombination.</text>
</comment>
<accession>A0A1S8KM82</accession>
<evidence type="ECO:0000256" key="7">
    <source>
        <dbReference type="HAMAP-Rule" id="MF_00201"/>
    </source>
</evidence>
<dbReference type="GO" id="GO:0006310">
    <property type="term" value="P:DNA recombination"/>
    <property type="evidence" value="ECO:0007669"/>
    <property type="project" value="UniProtKB-UniRule"/>
</dbReference>
<evidence type="ECO:0000256" key="2">
    <source>
        <dbReference type="ARBA" id="ARBA00021310"/>
    </source>
</evidence>
<evidence type="ECO:0000259" key="8">
    <source>
        <dbReference type="Pfam" id="PF11967"/>
    </source>
</evidence>
<dbReference type="InterPro" id="IPR022572">
    <property type="entry name" value="DNA_rep/recomb_RecO_N"/>
</dbReference>
<dbReference type="NCBIfam" id="TIGR00613">
    <property type="entry name" value="reco"/>
    <property type="match status" value="1"/>
</dbReference>
<evidence type="ECO:0000256" key="6">
    <source>
        <dbReference type="ARBA" id="ARBA00033409"/>
    </source>
</evidence>
<comment type="caution">
    <text evidence="9">The sequence shown here is derived from an EMBL/GenBank/DDBJ whole genome shotgun (WGS) entry which is preliminary data.</text>
</comment>
<evidence type="ECO:0000256" key="3">
    <source>
        <dbReference type="ARBA" id="ARBA00022763"/>
    </source>
</evidence>
<dbReference type="SUPFAM" id="SSF50249">
    <property type="entry name" value="Nucleic acid-binding proteins"/>
    <property type="match status" value="1"/>
</dbReference>
<name>A0A1S8KM82_9LACT</name>
<dbReference type="InterPro" id="IPR037278">
    <property type="entry name" value="ARFGAP/RecO"/>
</dbReference>
<dbReference type="Gene3D" id="1.20.1440.120">
    <property type="entry name" value="Recombination protein O, C-terminal domain"/>
    <property type="match status" value="1"/>
</dbReference>
<dbReference type="PANTHER" id="PTHR33991:SF1">
    <property type="entry name" value="DNA REPAIR PROTEIN RECO"/>
    <property type="match status" value="1"/>
</dbReference>
<dbReference type="Gene3D" id="2.40.50.140">
    <property type="entry name" value="Nucleic acid-binding proteins"/>
    <property type="match status" value="1"/>
</dbReference>
<dbReference type="InterPro" id="IPR042242">
    <property type="entry name" value="RecO_C"/>
</dbReference>
<dbReference type="EMBL" id="MUYF01000003">
    <property type="protein sequence ID" value="OOL80847.1"/>
    <property type="molecule type" value="Genomic_DNA"/>
</dbReference>
<protein>
    <recommendedName>
        <fullName evidence="2 7">DNA repair protein RecO</fullName>
    </recommendedName>
    <alternativeName>
        <fullName evidence="6 7">Recombination protein O</fullName>
    </alternativeName>
</protein>
<evidence type="ECO:0000256" key="5">
    <source>
        <dbReference type="ARBA" id="ARBA00023204"/>
    </source>
</evidence>
<dbReference type="Pfam" id="PF02565">
    <property type="entry name" value="RecO_C"/>
    <property type="match status" value="1"/>
</dbReference>
<keyword evidence="4 7" id="KW-0233">DNA recombination</keyword>
<dbReference type="AlphaFoldDB" id="A0A1S8KM82"/>
<dbReference type="SUPFAM" id="SSF57863">
    <property type="entry name" value="ArfGap/RecO-like zinc finger"/>
    <property type="match status" value="1"/>
</dbReference>
<keyword evidence="3 7" id="KW-0227">DNA damage</keyword>
<reference evidence="9 10" key="1">
    <citation type="submission" date="2017-01" db="EMBL/GenBank/DDBJ databases">
        <title>Complete Genome Sequence of Dolosigranulum pigrum isolated from a Patient with interstitial lung disease.</title>
        <authorList>
            <person name="Mukhopadhyay R."/>
            <person name="Joaquin J."/>
            <person name="Hogue R."/>
            <person name="Fitzgerald S."/>
            <person name="Jospin G."/>
            <person name="Eisen J.A."/>
            <person name="Chaturvedi V."/>
        </authorList>
    </citation>
    <scope>NUCLEOTIDE SEQUENCE [LARGE SCALE GENOMIC DNA]</scope>
    <source>
        <strain evidence="9 10">15S00348</strain>
    </source>
</reference>
<evidence type="ECO:0000313" key="9">
    <source>
        <dbReference type="EMBL" id="OOL80847.1"/>
    </source>
</evidence>
<dbReference type="InterPro" id="IPR012340">
    <property type="entry name" value="NA-bd_OB-fold"/>
</dbReference>
<dbReference type="InterPro" id="IPR003717">
    <property type="entry name" value="RecO"/>
</dbReference>
<evidence type="ECO:0000313" key="10">
    <source>
        <dbReference type="Proteomes" id="UP000190409"/>
    </source>
</evidence>
<dbReference type="Proteomes" id="UP000190409">
    <property type="component" value="Unassembled WGS sequence"/>
</dbReference>
<gene>
    <name evidence="7" type="primary">recO</name>
    <name evidence="9" type="ORF">BWX42_02845</name>
</gene>
<keyword evidence="5 7" id="KW-0234">DNA repair</keyword>